<organism evidence="2 3">
    <name type="scientific">Saliphagus infecundisoli</name>
    <dbReference type="NCBI Taxonomy" id="1849069"/>
    <lineage>
        <taxon>Archaea</taxon>
        <taxon>Methanobacteriati</taxon>
        <taxon>Methanobacteriota</taxon>
        <taxon>Stenosarchaea group</taxon>
        <taxon>Halobacteria</taxon>
        <taxon>Halobacteriales</taxon>
        <taxon>Natrialbaceae</taxon>
        <taxon>Saliphagus</taxon>
    </lineage>
</organism>
<accession>A0ABD5QHX6</accession>
<sequence length="74" mass="7714">MKTVTGGRKRRPGDPTATGAGWRWGRAVGTPPGERHEPVGEPTTAGPASASDSGGDLLPAADRTVETTFVMRRL</sequence>
<evidence type="ECO:0000313" key="3">
    <source>
        <dbReference type="Proteomes" id="UP001595925"/>
    </source>
</evidence>
<feature type="region of interest" description="Disordered" evidence="1">
    <location>
        <begin position="1"/>
        <end position="74"/>
    </location>
</feature>
<dbReference type="AlphaFoldDB" id="A0ABD5QHX6"/>
<proteinExistence type="predicted"/>
<protein>
    <submittedName>
        <fullName evidence="2">Uncharacterized protein</fullName>
    </submittedName>
</protein>
<evidence type="ECO:0000256" key="1">
    <source>
        <dbReference type="SAM" id="MobiDB-lite"/>
    </source>
</evidence>
<name>A0ABD5QHX6_9EURY</name>
<dbReference type="RefSeq" id="WP_224827373.1">
    <property type="nucleotide sequence ID" value="NZ_JAIVEF010000001.1"/>
</dbReference>
<evidence type="ECO:0000313" key="2">
    <source>
        <dbReference type="EMBL" id="MFC4988629.1"/>
    </source>
</evidence>
<reference evidence="2 3" key="1">
    <citation type="journal article" date="2019" name="Int. J. Syst. Evol. Microbiol.">
        <title>The Global Catalogue of Microorganisms (GCM) 10K type strain sequencing project: providing services to taxonomists for standard genome sequencing and annotation.</title>
        <authorList>
            <consortium name="The Broad Institute Genomics Platform"/>
            <consortium name="The Broad Institute Genome Sequencing Center for Infectious Disease"/>
            <person name="Wu L."/>
            <person name="Ma J."/>
        </authorList>
    </citation>
    <scope>NUCLEOTIDE SEQUENCE [LARGE SCALE GENOMIC DNA]</scope>
    <source>
        <strain evidence="2 3">CGMCC 1.15824</strain>
    </source>
</reference>
<comment type="caution">
    <text evidence="2">The sequence shown here is derived from an EMBL/GenBank/DDBJ whole genome shotgun (WGS) entry which is preliminary data.</text>
</comment>
<dbReference type="Proteomes" id="UP001595925">
    <property type="component" value="Unassembled WGS sequence"/>
</dbReference>
<keyword evidence="3" id="KW-1185">Reference proteome</keyword>
<dbReference type="EMBL" id="JBHSJG010000036">
    <property type="protein sequence ID" value="MFC4988629.1"/>
    <property type="molecule type" value="Genomic_DNA"/>
</dbReference>
<gene>
    <name evidence="2" type="ORF">ACFPFO_12820</name>
</gene>